<proteinExistence type="predicted"/>
<feature type="transmembrane region" description="Helical" evidence="1">
    <location>
        <begin position="58"/>
        <end position="78"/>
    </location>
</feature>
<comment type="caution">
    <text evidence="2">The sequence shown here is derived from an EMBL/GenBank/DDBJ whole genome shotgun (WGS) entry which is preliminary data.</text>
</comment>
<keyword evidence="1" id="KW-0812">Transmembrane</keyword>
<gene>
    <name evidence="2" type="ORF">OJ253_2348</name>
</gene>
<dbReference type="AlphaFoldDB" id="A0A9D5HX34"/>
<evidence type="ECO:0008006" key="3">
    <source>
        <dbReference type="Google" id="ProtNLM"/>
    </source>
</evidence>
<keyword evidence="1" id="KW-1133">Transmembrane helix</keyword>
<accession>A0A9D5HX34</accession>
<dbReference type="Proteomes" id="UP001067231">
    <property type="component" value="Unassembled WGS sequence"/>
</dbReference>
<reference evidence="2" key="1">
    <citation type="submission" date="2022-10" db="EMBL/GenBank/DDBJ databases">
        <title>Adaptive evolution leads to modifications in subtelomeric GC content in a zoonotic Cryptosporidium species.</title>
        <authorList>
            <person name="Li J."/>
            <person name="Feng Y."/>
            <person name="Xiao L."/>
        </authorList>
    </citation>
    <scope>NUCLEOTIDE SEQUENCE</scope>
    <source>
        <strain evidence="2">33844</strain>
    </source>
</reference>
<organism evidence="2">
    <name type="scientific">Cryptosporidium canis</name>
    <dbReference type="NCBI Taxonomy" id="195482"/>
    <lineage>
        <taxon>Eukaryota</taxon>
        <taxon>Sar</taxon>
        <taxon>Alveolata</taxon>
        <taxon>Apicomplexa</taxon>
        <taxon>Conoidasida</taxon>
        <taxon>Coccidia</taxon>
        <taxon>Eucoccidiorida</taxon>
        <taxon>Eimeriorina</taxon>
        <taxon>Cryptosporidiidae</taxon>
        <taxon>Cryptosporidium</taxon>
    </lineage>
</organism>
<dbReference type="EMBL" id="JAPCXC010000058">
    <property type="protein sequence ID" value="KAJ1607464.1"/>
    <property type="molecule type" value="Genomic_DNA"/>
</dbReference>
<evidence type="ECO:0000256" key="1">
    <source>
        <dbReference type="SAM" id="Phobius"/>
    </source>
</evidence>
<feature type="transmembrane region" description="Helical" evidence="1">
    <location>
        <begin position="129"/>
        <end position="151"/>
    </location>
</feature>
<feature type="transmembrane region" description="Helical" evidence="1">
    <location>
        <begin position="99"/>
        <end position="117"/>
    </location>
</feature>
<protein>
    <recommendedName>
        <fullName evidence="3">Transmembrane protein</fullName>
    </recommendedName>
</protein>
<dbReference type="OrthoDB" id="341491at2759"/>
<keyword evidence="1" id="KW-0472">Membrane</keyword>
<name>A0A9D5HX34_9CRYT</name>
<sequence length="172" mass="19759">MEDNDRQLFKDTNSGLSLPVCIKPLPEDIARLAMYIVCISDLSSIIQASYYIASSVTVSTIFVTFSIICSSFGILGFYSISKNNKNTMKYYTIYTIVRLILESITSFGMSIIFYFYFRTIIYDESFPAWAVFLINAACLTLSRVAFFYVAISFYQRLETRNIEHFDKVTNKV</sequence>
<evidence type="ECO:0000313" key="2">
    <source>
        <dbReference type="EMBL" id="KAJ1607464.1"/>
    </source>
</evidence>